<dbReference type="Pfam" id="PF13187">
    <property type="entry name" value="Fer4_9"/>
    <property type="match status" value="1"/>
</dbReference>
<dbReference type="eggNOG" id="COG1148">
    <property type="taxonomic scope" value="Bacteria"/>
</dbReference>
<evidence type="ECO:0000256" key="3">
    <source>
        <dbReference type="ARBA" id="ARBA00023002"/>
    </source>
</evidence>
<evidence type="ECO:0000256" key="5">
    <source>
        <dbReference type="ARBA" id="ARBA00023014"/>
    </source>
</evidence>
<dbReference type="eggNOG" id="COG0778">
    <property type="taxonomic scope" value="Bacteria"/>
</dbReference>
<evidence type="ECO:0000313" key="8">
    <source>
        <dbReference type="Proteomes" id="UP000002601"/>
    </source>
</evidence>
<evidence type="ECO:0000256" key="2">
    <source>
        <dbReference type="ARBA" id="ARBA00022723"/>
    </source>
</evidence>
<proteinExistence type="inferred from homology"/>
<reference evidence="7 8" key="1">
    <citation type="submission" date="2009-06" db="EMBL/GenBank/DDBJ databases">
        <title>Complete sequence of Desulfovibrio salexigens DSM 2638.</title>
        <authorList>
            <consortium name="US DOE Joint Genome Institute"/>
            <person name="Lucas S."/>
            <person name="Copeland A."/>
            <person name="Lapidus A."/>
            <person name="Glavina del Rio T."/>
            <person name="Tice H."/>
            <person name="Bruce D."/>
            <person name="Goodwin L."/>
            <person name="Pitluck S."/>
            <person name="Munk A.C."/>
            <person name="Brettin T."/>
            <person name="Detter J.C."/>
            <person name="Han C."/>
            <person name="Tapia R."/>
            <person name="Larimer F."/>
            <person name="Land M."/>
            <person name="Hauser L."/>
            <person name="Kyrpides N."/>
            <person name="Anderson I."/>
            <person name="Wall J.D."/>
            <person name="Arkin A.P."/>
            <person name="Dehal P."/>
            <person name="Chivian D."/>
            <person name="Giles B."/>
            <person name="Hazen T.C."/>
        </authorList>
    </citation>
    <scope>NUCLEOTIDE SEQUENCE [LARGE SCALE GENOMIC DNA]</scope>
    <source>
        <strain evidence="8">ATCC 14822 / DSM 2638 / NCIMB 8403 / VKM B-1763</strain>
    </source>
</reference>
<evidence type="ECO:0000256" key="1">
    <source>
        <dbReference type="ARBA" id="ARBA00007118"/>
    </source>
</evidence>
<dbReference type="PANTHER" id="PTHR43673">
    <property type="entry name" value="NAD(P)H NITROREDUCTASE YDGI-RELATED"/>
    <property type="match status" value="1"/>
</dbReference>
<dbReference type="Pfam" id="PF00881">
    <property type="entry name" value="Nitroreductase"/>
    <property type="match status" value="1"/>
</dbReference>
<keyword evidence="8" id="KW-1185">Reference proteome</keyword>
<dbReference type="InterPro" id="IPR029479">
    <property type="entry name" value="Nitroreductase"/>
</dbReference>
<dbReference type="GO" id="GO:0046872">
    <property type="term" value="F:metal ion binding"/>
    <property type="evidence" value="ECO:0007669"/>
    <property type="project" value="UniProtKB-KW"/>
</dbReference>
<dbReference type="InterPro" id="IPR000415">
    <property type="entry name" value="Nitroreductase-like"/>
</dbReference>
<feature type="domain" description="4Fe-4S ferredoxin-type" evidence="6">
    <location>
        <begin position="2"/>
        <end position="31"/>
    </location>
</feature>
<feature type="domain" description="4Fe-4S ferredoxin-type" evidence="6">
    <location>
        <begin position="33"/>
        <end position="65"/>
    </location>
</feature>
<dbReference type="SUPFAM" id="SSF55469">
    <property type="entry name" value="FMN-dependent nitroreductase-like"/>
    <property type="match status" value="1"/>
</dbReference>
<dbReference type="GO" id="GO:0051536">
    <property type="term" value="F:iron-sulfur cluster binding"/>
    <property type="evidence" value="ECO:0007669"/>
    <property type="project" value="UniProtKB-KW"/>
</dbReference>
<evidence type="ECO:0000313" key="7">
    <source>
        <dbReference type="EMBL" id="ACS81144.1"/>
    </source>
</evidence>
<evidence type="ECO:0000259" key="6">
    <source>
        <dbReference type="PROSITE" id="PS51379"/>
    </source>
</evidence>
<keyword evidence="4" id="KW-0408">Iron</keyword>
<dbReference type="HOGENOM" id="CLU_070764_2_0_7"/>
<dbReference type="EMBL" id="CP001649">
    <property type="protein sequence ID" value="ACS81144.1"/>
    <property type="molecule type" value="Genomic_DNA"/>
</dbReference>
<keyword evidence="3" id="KW-0560">Oxidoreductase</keyword>
<name>C6C1G9_MARSD</name>
<dbReference type="SUPFAM" id="SSF54862">
    <property type="entry name" value="4Fe-4S ferredoxins"/>
    <property type="match status" value="1"/>
</dbReference>
<dbReference type="Gene3D" id="3.40.109.10">
    <property type="entry name" value="NADH Oxidase"/>
    <property type="match status" value="1"/>
</dbReference>
<keyword evidence="2" id="KW-0479">Metal-binding</keyword>
<dbReference type="InterPro" id="IPR017896">
    <property type="entry name" value="4Fe4S_Fe-S-bd"/>
</dbReference>
<dbReference type="Proteomes" id="UP000002601">
    <property type="component" value="Chromosome"/>
</dbReference>
<protein>
    <submittedName>
        <fullName evidence="7">Nitroreductase</fullName>
    </submittedName>
</protein>
<dbReference type="OrthoDB" id="368873at2"/>
<dbReference type="Gene3D" id="3.30.70.20">
    <property type="match status" value="1"/>
</dbReference>
<dbReference type="PANTHER" id="PTHR43673:SF10">
    <property type="entry name" value="NADH DEHYDROGENASE_NAD(P)H NITROREDUCTASE XCC3605-RELATED"/>
    <property type="match status" value="1"/>
</dbReference>
<dbReference type="CDD" id="cd02143">
    <property type="entry name" value="nitroreductase_FeS-like"/>
    <property type="match status" value="1"/>
</dbReference>
<dbReference type="PROSITE" id="PS51379">
    <property type="entry name" value="4FE4S_FER_2"/>
    <property type="match status" value="2"/>
</dbReference>
<accession>C6C1G9</accession>
<dbReference type="STRING" id="526222.Desal_3093"/>
<comment type="similarity">
    <text evidence="1">Belongs to the nitroreductase family.</text>
</comment>
<dbReference type="PROSITE" id="PS00198">
    <property type="entry name" value="4FE4S_FER_1"/>
    <property type="match status" value="1"/>
</dbReference>
<dbReference type="KEGG" id="dsa:Desal_3093"/>
<dbReference type="AlphaFoldDB" id="C6C1G9"/>
<evidence type="ECO:0000256" key="4">
    <source>
        <dbReference type="ARBA" id="ARBA00023004"/>
    </source>
</evidence>
<dbReference type="InterPro" id="IPR017900">
    <property type="entry name" value="4Fe4S_Fe_S_CS"/>
</dbReference>
<gene>
    <name evidence="7" type="ordered locus">Desal_3093</name>
</gene>
<dbReference type="GO" id="GO:0016491">
    <property type="term" value="F:oxidoreductase activity"/>
    <property type="evidence" value="ECO:0007669"/>
    <property type="project" value="UniProtKB-KW"/>
</dbReference>
<sequence length="287" mass="31412">MLPVIIDTELCKRDELCVHECPLMVLTVEKKGQVPVVHPKKTNYCINCGHCMAICPTGAITLSAFEGQAAEPFSKEDLPDSAAVETLIKTRRSVRKFKKKNISADEVGELIHTAAYAPSGHSAQPVSWTVLDTPEKVLELGKVVVEWMEEMVKQKNPLAEKLFLAGLVNTWKKGKDVICRDAPAVAVAWAPKLGITPQADTVIATNTLEIAAHAKGYGTCWAGYVVLAAAYSQKVLDYLGVPEGHMAHGALFLGHPAVRYRNIPPRHKSVAEEQDGKFIFRARPNTH</sequence>
<organism evidence="7 8">
    <name type="scientific">Maridesulfovibrio salexigens (strain ATCC 14822 / DSM 2638 / NCIMB 8403 / VKM B-1763)</name>
    <name type="common">Desulfovibrio salexigens</name>
    <dbReference type="NCBI Taxonomy" id="526222"/>
    <lineage>
        <taxon>Bacteria</taxon>
        <taxon>Pseudomonadati</taxon>
        <taxon>Thermodesulfobacteriota</taxon>
        <taxon>Desulfovibrionia</taxon>
        <taxon>Desulfovibrionales</taxon>
        <taxon>Desulfovibrionaceae</taxon>
        <taxon>Maridesulfovibrio</taxon>
    </lineage>
</organism>
<keyword evidence="5" id="KW-0411">Iron-sulfur</keyword>
<dbReference type="RefSeq" id="WP_015852960.1">
    <property type="nucleotide sequence ID" value="NC_012881.1"/>
</dbReference>